<keyword evidence="2" id="KW-0328">Glycosyltransferase</keyword>
<dbReference type="PANTHER" id="PTHR32385:SF15">
    <property type="entry name" value="INOSITOL PHOSPHOCERAMIDE MANNOSYLTRANSFERASE 1"/>
    <property type="match status" value="1"/>
</dbReference>
<evidence type="ECO:0000313" key="4">
    <source>
        <dbReference type="EMBL" id="NSJ78502.1"/>
    </source>
</evidence>
<dbReference type="EMBL" id="CYXT01000007">
    <property type="protein sequence ID" value="CUM89071.1"/>
    <property type="molecule type" value="Genomic_DNA"/>
</dbReference>
<reference evidence="4 7" key="2">
    <citation type="journal article" date="2020" name="Cell Host Microbe">
        <title>Functional and Genomic Variation between Human-Derived Isolates of Lachnospiraceae Reveals Inter- and Intra-Species Diversity.</title>
        <authorList>
            <person name="Sorbara M.T."/>
            <person name="Littmann E.R."/>
            <person name="Fontana E."/>
            <person name="Moody T.U."/>
            <person name="Kohout C.E."/>
            <person name="Gjonbalaj M."/>
            <person name="Eaton V."/>
            <person name="Seok R."/>
            <person name="Leiner I.M."/>
            <person name="Pamer E.G."/>
        </authorList>
    </citation>
    <scope>NUCLEOTIDE SEQUENCE [LARGE SCALE GENOMIC DNA]</scope>
    <source>
        <strain evidence="4 7">MSK.14.57</strain>
    </source>
</reference>
<reference evidence="5 6" key="1">
    <citation type="submission" date="2015-09" db="EMBL/GenBank/DDBJ databases">
        <authorList>
            <consortium name="Pathogen Informatics"/>
        </authorList>
    </citation>
    <scope>NUCLEOTIDE SEQUENCE [LARGE SCALE GENOMIC DNA]</scope>
    <source>
        <strain evidence="3 6">2789STDY5608868</strain>
        <strain evidence="2 5">2789STDY5834959</strain>
    </source>
</reference>
<dbReference type="EMBL" id="JAAITB010000004">
    <property type="protein sequence ID" value="NSJ78502.1"/>
    <property type="molecule type" value="Genomic_DNA"/>
</dbReference>
<dbReference type="Gene3D" id="3.90.550.20">
    <property type="match status" value="1"/>
</dbReference>
<dbReference type="Proteomes" id="UP000095598">
    <property type="component" value="Unassembled WGS sequence"/>
</dbReference>
<dbReference type="SUPFAM" id="SSF53448">
    <property type="entry name" value="Nucleotide-diphospho-sugar transferases"/>
    <property type="match status" value="1"/>
</dbReference>
<evidence type="ECO:0000313" key="5">
    <source>
        <dbReference type="Proteomes" id="UP000095553"/>
    </source>
</evidence>
<protein>
    <submittedName>
        <fullName evidence="4">Glycosyl transferase</fullName>
    </submittedName>
    <submittedName>
        <fullName evidence="2">Mannosyltransferase OCH1 and related enzymes</fullName>
    </submittedName>
</protein>
<evidence type="ECO:0000313" key="2">
    <source>
        <dbReference type="EMBL" id="CUM74959.1"/>
    </source>
</evidence>
<proteinExistence type="predicted"/>
<dbReference type="Proteomes" id="UP001644750">
    <property type="component" value="Unassembled WGS sequence"/>
</dbReference>
<dbReference type="Proteomes" id="UP000095553">
    <property type="component" value="Unassembled WGS sequence"/>
</dbReference>
<dbReference type="Pfam" id="PF04488">
    <property type="entry name" value="Gly_transf_sug"/>
    <property type="match status" value="1"/>
</dbReference>
<dbReference type="GO" id="GO:0016020">
    <property type="term" value="C:membrane"/>
    <property type="evidence" value="ECO:0007669"/>
    <property type="project" value="GOC"/>
</dbReference>
<keyword evidence="1 2" id="KW-0808">Transferase</keyword>
<keyword evidence="7" id="KW-1185">Reference proteome</keyword>
<evidence type="ECO:0000313" key="6">
    <source>
        <dbReference type="Proteomes" id="UP000095598"/>
    </source>
</evidence>
<evidence type="ECO:0000313" key="7">
    <source>
        <dbReference type="Proteomes" id="UP001644750"/>
    </source>
</evidence>
<dbReference type="InterPro" id="IPR007577">
    <property type="entry name" value="GlycoTrfase_DXD_sugar-bd_CS"/>
</dbReference>
<gene>
    <name evidence="3" type="ORF">ERS852425_01263</name>
    <name evidence="2" type="ORF">ERS852571_00365</name>
    <name evidence="4" type="ORF">G5A72_02625</name>
</gene>
<dbReference type="EMBL" id="CYXY01000002">
    <property type="protein sequence ID" value="CUM74959.1"/>
    <property type="molecule type" value="Genomic_DNA"/>
</dbReference>
<dbReference type="RefSeq" id="WP_055072284.1">
    <property type="nucleotide sequence ID" value="NZ_CYXT01000007.1"/>
</dbReference>
<dbReference type="PANTHER" id="PTHR32385">
    <property type="entry name" value="MANNOSYL PHOSPHORYLINOSITOL CERAMIDE SYNTHASE"/>
    <property type="match status" value="1"/>
</dbReference>
<dbReference type="InterPro" id="IPR051706">
    <property type="entry name" value="Glycosyltransferase_domain"/>
</dbReference>
<dbReference type="GO" id="GO:0051999">
    <property type="term" value="P:mannosyl-inositol phosphorylceramide biosynthetic process"/>
    <property type="evidence" value="ECO:0007669"/>
    <property type="project" value="TreeGrafter"/>
</dbReference>
<sequence length="270" mass="31839">MIPKVIHYCWFGGNPLPNIAVKCINSWKKYFPDYEIIEWNESNFDLFSCDYCREAYDAKKWAFVSDYARFKILYEHGGVYFDTDVEVIKSMDDIIQKGAFIGRERIANAFPVNAGLGLAAEPKMPIIKEIVEHYEQAHFEQVEKMETVVEKVTNILRKYGLSNEQKYEIIEGMQIYPSDYFCPYDYNVGELNITDNSRSIHWYDASWFDNKMKKRRDVCVKIQKTLRGRLGECIAKLYTSLSYYWEWISTGDYETIKKKIKNRIKGKGKK</sequence>
<dbReference type="InterPro" id="IPR029044">
    <property type="entry name" value="Nucleotide-diphossugar_trans"/>
</dbReference>
<dbReference type="GO" id="GO:0000030">
    <property type="term" value="F:mannosyltransferase activity"/>
    <property type="evidence" value="ECO:0007669"/>
    <property type="project" value="TreeGrafter"/>
</dbReference>
<organism evidence="2 5">
    <name type="scientific">Anaerostipes hadrus</name>
    <dbReference type="NCBI Taxonomy" id="649756"/>
    <lineage>
        <taxon>Bacteria</taxon>
        <taxon>Bacillati</taxon>
        <taxon>Bacillota</taxon>
        <taxon>Clostridia</taxon>
        <taxon>Lachnospirales</taxon>
        <taxon>Lachnospiraceae</taxon>
        <taxon>Anaerostipes</taxon>
    </lineage>
</organism>
<evidence type="ECO:0000313" key="3">
    <source>
        <dbReference type="EMBL" id="CUM89071.1"/>
    </source>
</evidence>
<reference evidence="4" key="3">
    <citation type="submission" date="2020-02" db="EMBL/GenBank/DDBJ databases">
        <authorList>
            <person name="Littmann E."/>
            <person name="Sorbara M."/>
        </authorList>
    </citation>
    <scope>NUCLEOTIDE SEQUENCE</scope>
    <source>
        <strain evidence="4">MSK.14.57</strain>
    </source>
</reference>
<name>A0A173RBF9_ANAHA</name>
<evidence type="ECO:0000256" key="1">
    <source>
        <dbReference type="ARBA" id="ARBA00022679"/>
    </source>
</evidence>
<accession>A0A173RBF9</accession>
<dbReference type="AlphaFoldDB" id="A0A173RBF9"/>